<evidence type="ECO:0000313" key="2">
    <source>
        <dbReference type="EMBL" id="KAF3890369.1"/>
    </source>
</evidence>
<evidence type="ECO:0000259" key="1">
    <source>
        <dbReference type="Pfam" id="PF05685"/>
    </source>
</evidence>
<protein>
    <submittedName>
        <fullName evidence="2">Uma2 family endonuclease</fullName>
    </submittedName>
</protein>
<comment type="caution">
    <text evidence="3">The sequence shown here is derived from an EMBL/GenBank/DDBJ whole genome shotgun (WGS) entry which is preliminary data.</text>
</comment>
<gene>
    <name evidence="3" type="ORF">DA73_0212195</name>
    <name evidence="2" type="ORF">DA73_0400036670</name>
</gene>
<name>A0A0C1NHH4_9CYAN</name>
<keyword evidence="4" id="KW-1185">Reference proteome</keyword>
<dbReference type="InterPro" id="IPR012296">
    <property type="entry name" value="Nuclease_put_TT1808"/>
</dbReference>
<dbReference type="InterPro" id="IPR011335">
    <property type="entry name" value="Restrct_endonuc-II-like"/>
</dbReference>
<keyword evidence="2" id="KW-0378">Hydrolase</keyword>
<dbReference type="EMBL" id="JHEG02000037">
    <property type="protein sequence ID" value="KIE12306.1"/>
    <property type="molecule type" value="Genomic_DNA"/>
</dbReference>
<dbReference type="AlphaFoldDB" id="A0A0C1NHH4"/>
<proteinExistence type="predicted"/>
<evidence type="ECO:0000313" key="3">
    <source>
        <dbReference type="EMBL" id="KIE12306.1"/>
    </source>
</evidence>
<organism evidence="3">
    <name type="scientific">Tolypothrix bouteillei VB521301</name>
    <dbReference type="NCBI Taxonomy" id="1479485"/>
    <lineage>
        <taxon>Bacteria</taxon>
        <taxon>Bacillati</taxon>
        <taxon>Cyanobacteriota</taxon>
        <taxon>Cyanophyceae</taxon>
        <taxon>Nostocales</taxon>
        <taxon>Tolypothrichaceae</taxon>
        <taxon>Tolypothrix</taxon>
    </lineage>
</organism>
<keyword evidence="2" id="KW-0255">Endonuclease</keyword>
<reference evidence="2" key="2">
    <citation type="submission" date="2019-11" db="EMBL/GenBank/DDBJ databases">
        <title>Improved Assembly of Tolypothrix boutellei genome.</title>
        <authorList>
            <person name="Sarangi A.N."/>
            <person name="Mukherjee M."/>
            <person name="Ghosh S."/>
            <person name="Singh D."/>
            <person name="Das A."/>
            <person name="Kant S."/>
            <person name="Prusty A."/>
            <person name="Tripathy S."/>
        </authorList>
    </citation>
    <scope>NUCLEOTIDE SEQUENCE</scope>
    <source>
        <strain evidence="2">VB521301</strain>
    </source>
</reference>
<dbReference type="PANTHER" id="PTHR47152">
    <property type="entry name" value="SLR2084 PROTEIN-RELATED"/>
    <property type="match status" value="1"/>
</dbReference>
<dbReference type="RefSeq" id="WP_038081010.1">
    <property type="nucleotide sequence ID" value="NZ_JHEG04000001.1"/>
</dbReference>
<dbReference type="EMBL" id="JHEG04000001">
    <property type="protein sequence ID" value="KAF3890369.1"/>
    <property type="molecule type" value="Genomic_DNA"/>
</dbReference>
<dbReference type="Proteomes" id="UP000029738">
    <property type="component" value="Unassembled WGS sequence"/>
</dbReference>
<reference evidence="3" key="1">
    <citation type="journal article" date="2015" name="Genome Announc.">
        <title>Draft Genome Sequence of Tolypothrix boutellei Strain VB521301.</title>
        <authorList>
            <person name="Chandrababunaidu M.M."/>
            <person name="Singh D."/>
            <person name="Sen D."/>
            <person name="Bhan S."/>
            <person name="Das S."/>
            <person name="Gupta A."/>
            <person name="Adhikary S.P."/>
            <person name="Tripathy S."/>
        </authorList>
    </citation>
    <scope>NUCLEOTIDE SEQUENCE</scope>
    <source>
        <strain evidence="3">VB521301</strain>
    </source>
</reference>
<dbReference type="GO" id="GO:0004519">
    <property type="term" value="F:endonuclease activity"/>
    <property type="evidence" value="ECO:0007669"/>
    <property type="project" value="UniProtKB-KW"/>
</dbReference>
<dbReference type="Pfam" id="PF05685">
    <property type="entry name" value="Uma2"/>
    <property type="match status" value="1"/>
</dbReference>
<dbReference type="InterPro" id="IPR008538">
    <property type="entry name" value="Uma2"/>
</dbReference>
<keyword evidence="2" id="KW-0540">Nuclease</keyword>
<sequence>MAATLIQSPDKVLLKNISWQTYQSLVKDFEQQPAIRLTYDCGLLEIRMPLDPHETYKKLLGRLVEALTEELEIEIRSLGSRTCAREDLGKGLEPDQCYHIQNEPAVWDKEQIDLTQDPPPDLAIEVDITSSSINRLDIYLDLGVPEVWRSDGQSLTICILENRKYQLRDRSIAFPLLTTQDIERFLNLKKTTKENALIRIFRQWVRENIDAKE</sequence>
<accession>A0A0C1NHH4</accession>
<dbReference type="Gene3D" id="3.90.1570.10">
    <property type="entry name" value="tt1808, chain A"/>
    <property type="match status" value="1"/>
</dbReference>
<dbReference type="SUPFAM" id="SSF52980">
    <property type="entry name" value="Restriction endonuclease-like"/>
    <property type="match status" value="1"/>
</dbReference>
<dbReference type="OrthoDB" id="482924at2"/>
<dbReference type="PANTHER" id="PTHR47152:SF2">
    <property type="entry name" value="SLR2084 PROTEIN"/>
    <property type="match status" value="1"/>
</dbReference>
<evidence type="ECO:0000313" key="4">
    <source>
        <dbReference type="Proteomes" id="UP000029738"/>
    </source>
</evidence>
<dbReference type="STRING" id="1479485.DA73_0212195"/>
<feature type="domain" description="Putative restriction endonuclease" evidence="1">
    <location>
        <begin position="26"/>
        <end position="169"/>
    </location>
</feature>
<dbReference type="CDD" id="cd06260">
    <property type="entry name" value="DUF820-like"/>
    <property type="match status" value="1"/>
</dbReference>